<dbReference type="InterPro" id="IPR011043">
    <property type="entry name" value="Gal_Oxase/kelch_b-propeller"/>
</dbReference>
<feature type="compositionally biased region" description="Pro residues" evidence="2">
    <location>
        <begin position="749"/>
        <end position="774"/>
    </location>
</feature>
<proteinExistence type="predicted"/>
<dbReference type="CDD" id="cd02851">
    <property type="entry name" value="E_set_GO_C"/>
    <property type="match status" value="1"/>
</dbReference>
<dbReference type="AlphaFoldDB" id="A0A835ST09"/>
<dbReference type="InterPro" id="IPR009880">
    <property type="entry name" value="Glyoxal_oxidase_N"/>
</dbReference>
<dbReference type="SUPFAM" id="SSF50965">
    <property type="entry name" value="Galactose oxidase, central domain"/>
    <property type="match status" value="1"/>
</dbReference>
<dbReference type="Gene3D" id="2.60.40.10">
    <property type="entry name" value="Immunoglobulins"/>
    <property type="match status" value="1"/>
</dbReference>
<dbReference type="EMBL" id="JAEHOC010000026">
    <property type="protein sequence ID" value="KAG2430907.1"/>
    <property type="molecule type" value="Genomic_DNA"/>
</dbReference>
<dbReference type="PANTHER" id="PTHR32208">
    <property type="entry name" value="SECRETED PROTEIN-RELATED"/>
    <property type="match status" value="1"/>
</dbReference>
<dbReference type="Pfam" id="PF07250">
    <property type="entry name" value="Glyoxal_oxid_N"/>
    <property type="match status" value="1"/>
</dbReference>
<gene>
    <name evidence="6" type="ORF">HXX76_009880</name>
</gene>
<feature type="signal peptide" evidence="3">
    <location>
        <begin position="1"/>
        <end position="31"/>
    </location>
</feature>
<feature type="compositionally biased region" description="Basic residues" evidence="2">
    <location>
        <begin position="164"/>
        <end position="177"/>
    </location>
</feature>
<feature type="domain" description="Galactose oxidase-like Early set" evidence="5">
    <location>
        <begin position="841"/>
        <end position="922"/>
    </location>
</feature>
<name>A0A835ST09_CHLIN</name>
<dbReference type="InterPro" id="IPR013783">
    <property type="entry name" value="Ig-like_fold"/>
</dbReference>
<dbReference type="Gene3D" id="2.130.10.80">
    <property type="entry name" value="Galactose oxidase/kelch, beta-propeller"/>
    <property type="match status" value="1"/>
</dbReference>
<organism evidence="6 7">
    <name type="scientific">Chlamydomonas incerta</name>
    <dbReference type="NCBI Taxonomy" id="51695"/>
    <lineage>
        <taxon>Eukaryota</taxon>
        <taxon>Viridiplantae</taxon>
        <taxon>Chlorophyta</taxon>
        <taxon>core chlorophytes</taxon>
        <taxon>Chlorophyceae</taxon>
        <taxon>CS clade</taxon>
        <taxon>Chlamydomonadales</taxon>
        <taxon>Chlamydomonadaceae</taxon>
        <taxon>Chlamydomonas</taxon>
    </lineage>
</organism>
<reference evidence="6" key="1">
    <citation type="journal article" date="2020" name="bioRxiv">
        <title>Comparative genomics of Chlamydomonas.</title>
        <authorList>
            <person name="Craig R.J."/>
            <person name="Hasan A.R."/>
            <person name="Ness R.W."/>
            <person name="Keightley P.D."/>
        </authorList>
    </citation>
    <scope>NUCLEOTIDE SEQUENCE</scope>
    <source>
        <strain evidence="6">SAG 7.73</strain>
    </source>
</reference>
<feature type="region of interest" description="Disordered" evidence="2">
    <location>
        <begin position="744"/>
        <end position="780"/>
    </location>
</feature>
<feature type="compositionally biased region" description="Gly residues" evidence="2">
    <location>
        <begin position="265"/>
        <end position="276"/>
    </location>
</feature>
<evidence type="ECO:0000259" key="5">
    <source>
        <dbReference type="Pfam" id="PF09118"/>
    </source>
</evidence>
<evidence type="ECO:0008006" key="8">
    <source>
        <dbReference type="Google" id="ProtNLM"/>
    </source>
</evidence>
<dbReference type="SUPFAM" id="SSF81296">
    <property type="entry name" value="E set domains"/>
    <property type="match status" value="1"/>
</dbReference>
<evidence type="ECO:0000259" key="4">
    <source>
        <dbReference type="Pfam" id="PF07250"/>
    </source>
</evidence>
<dbReference type="PROSITE" id="PS51318">
    <property type="entry name" value="TAT"/>
    <property type="match status" value="1"/>
</dbReference>
<sequence>MARPSPSPRGRGAAAAAAVLLPLLMALLAAATFVTVASAPDTTASNQQDQPGLVGGRWQVQRRQQLAAAAAISAAAATSARLTAAEAARGAAVAAAATAAESSSSGSVVAPGHFTESAGSQQELQPVRHRRSLMQAGSAAEGSGSTTGTALVTGAAAAPPLTTPKKRQRLVLRRRPPPRSPPPHAPPPHHPRRPQVAAASGAGGRAATARASPSPRPPSPRPPPPPPSPQPASPPPTGLPPPPPLPAPGSVEDRSGSNPDDGEYAGEGGLPSGSGGANATDADNSMDEPEWPPFPPPHPRDANAPSPPPPPPPAPGSRHGQYEFIGNAMIIAVHLMSVPGTDNFLFMERPSGRHPDGSRTIAGFLNLPTRAWTHLYSPDGLFCAGHAFLDSGDLLIVGGHQANAGYPDGMKSVRTFNRTCTDLQLRKTVEMGWKRWYPSATLLPDGNVLVMGGTQGVGAGTANNPFWEMYYPQSQTTRPFAMKPNYLDSAEQVYYPFNYLLPSGLLFTFCGRAGYILDYANNTWLQNVPRLRGWASTQYPFTGTSVMLGLYPEAGYQVEIMLFGGQAERATRNLSTIASRQSQRLSLGAYDPVSRNYTFGPTGSWVSENLASPRVMGDSVLLPNGKVVLLNGAQTGLAGDSASGGDSRADFPVLFAELYDPDRPLGQRVRSLAFSRIPRMYHSTACLTTNGSILVAGCDRCQRFEVDPGWAYDPSPTGKADYRLELLHPPFVFFPADRPIILTPSLAASPPPPPRAPPPPPPPPPPSPTRPRQPLPGQHDDVGVAMVLGYGTTHQVRYAWPAGFAGPQPGSSSSSSSSGGGGNATTGPADPYDVLTPGVITRAVLVAPCSNTHSFDMHQRLVGLEILSDLPDSSTGGGGGGGNVAGGVLTVRGPPHVNIAPPGMYHLFLVNGDVYSTGVWVRLARPQQ</sequence>
<feature type="compositionally biased region" description="Pro residues" evidence="2">
    <location>
        <begin position="214"/>
        <end position="247"/>
    </location>
</feature>
<comment type="caution">
    <text evidence="6">The sequence shown here is derived from an EMBL/GenBank/DDBJ whole genome shotgun (WGS) entry which is preliminary data.</text>
</comment>
<feature type="chain" id="PRO_5032720371" description="Glyoxal or galactose oxidase" evidence="3">
    <location>
        <begin position="32"/>
        <end position="928"/>
    </location>
</feature>
<keyword evidence="1 3" id="KW-0732">Signal</keyword>
<dbReference type="InterPro" id="IPR014756">
    <property type="entry name" value="Ig_E-set"/>
</dbReference>
<accession>A0A835ST09</accession>
<evidence type="ECO:0000256" key="3">
    <source>
        <dbReference type="SAM" id="SignalP"/>
    </source>
</evidence>
<dbReference type="OrthoDB" id="2019572at2759"/>
<feature type="compositionally biased region" description="Low complexity" evidence="2">
    <location>
        <begin position="136"/>
        <end position="160"/>
    </location>
</feature>
<feature type="region of interest" description="Disordered" evidence="2">
    <location>
        <begin position="100"/>
        <end position="321"/>
    </location>
</feature>
<feature type="region of interest" description="Disordered" evidence="2">
    <location>
        <begin position="806"/>
        <end position="830"/>
    </location>
</feature>
<dbReference type="InterPro" id="IPR037293">
    <property type="entry name" value="Gal_Oxidase_central_sf"/>
</dbReference>
<feature type="compositionally biased region" description="Low complexity" evidence="2">
    <location>
        <begin position="100"/>
        <end position="110"/>
    </location>
</feature>
<dbReference type="InterPro" id="IPR015202">
    <property type="entry name" value="GO-like_E_set"/>
</dbReference>
<dbReference type="Proteomes" id="UP000650467">
    <property type="component" value="Unassembled WGS sequence"/>
</dbReference>
<feature type="compositionally biased region" description="Pro residues" evidence="2">
    <location>
        <begin position="305"/>
        <end position="315"/>
    </location>
</feature>
<keyword evidence="7" id="KW-1185">Reference proteome</keyword>
<evidence type="ECO:0000256" key="2">
    <source>
        <dbReference type="SAM" id="MobiDB-lite"/>
    </source>
</evidence>
<protein>
    <recommendedName>
        <fullName evidence="8">Glyoxal or galactose oxidase</fullName>
    </recommendedName>
</protein>
<dbReference type="Pfam" id="PF09118">
    <property type="entry name" value="GO-like_E_set"/>
    <property type="match status" value="1"/>
</dbReference>
<dbReference type="InterPro" id="IPR006311">
    <property type="entry name" value="TAT_signal"/>
</dbReference>
<feature type="compositionally biased region" description="Low complexity" evidence="2">
    <location>
        <begin position="197"/>
        <end position="213"/>
    </location>
</feature>
<evidence type="ECO:0000313" key="6">
    <source>
        <dbReference type="EMBL" id="KAG2430907.1"/>
    </source>
</evidence>
<feature type="domain" description="Glyoxal oxidase N-terminal" evidence="4">
    <location>
        <begin position="382"/>
        <end position="705"/>
    </location>
</feature>
<evidence type="ECO:0000256" key="1">
    <source>
        <dbReference type="ARBA" id="ARBA00022729"/>
    </source>
</evidence>
<dbReference type="PANTHER" id="PTHR32208:SF21">
    <property type="entry name" value="LOW QUALITY PROTEIN: ALDEHYDE OXIDASE GLOX-LIKE"/>
    <property type="match status" value="1"/>
</dbReference>
<evidence type="ECO:0000313" key="7">
    <source>
        <dbReference type="Proteomes" id="UP000650467"/>
    </source>
</evidence>